<dbReference type="PANTHER" id="PTHR13604:SF0">
    <property type="entry name" value="ABASIC SITE PROCESSING PROTEIN HMCES"/>
    <property type="match status" value="1"/>
</dbReference>
<dbReference type="GO" id="GO:0106300">
    <property type="term" value="P:protein-DNA covalent cross-linking repair"/>
    <property type="evidence" value="ECO:0007669"/>
    <property type="project" value="InterPro"/>
</dbReference>
<evidence type="ECO:0000256" key="3">
    <source>
        <dbReference type="ARBA" id="ARBA00022763"/>
    </source>
</evidence>
<evidence type="ECO:0000256" key="8">
    <source>
        <dbReference type="RuleBase" id="RU364100"/>
    </source>
</evidence>
<evidence type="ECO:0000256" key="5">
    <source>
        <dbReference type="ARBA" id="ARBA00023124"/>
    </source>
</evidence>
<comment type="caution">
    <text evidence="9">The sequence shown here is derived from an EMBL/GenBank/DDBJ whole genome shotgun (WGS) entry which is preliminary data.</text>
</comment>
<dbReference type="InterPro" id="IPR003738">
    <property type="entry name" value="SRAP"/>
</dbReference>
<evidence type="ECO:0000256" key="2">
    <source>
        <dbReference type="ARBA" id="ARBA00022670"/>
    </source>
</evidence>
<evidence type="ECO:0000256" key="1">
    <source>
        <dbReference type="ARBA" id="ARBA00008136"/>
    </source>
</evidence>
<keyword evidence="5" id="KW-0190">Covalent protein-DNA linkage</keyword>
<dbReference type="PANTHER" id="PTHR13604">
    <property type="entry name" value="DC12-RELATED"/>
    <property type="match status" value="1"/>
</dbReference>
<evidence type="ECO:0000256" key="4">
    <source>
        <dbReference type="ARBA" id="ARBA00022801"/>
    </source>
</evidence>
<name>D6SB16_FINMA</name>
<dbReference type="GO" id="GO:0003697">
    <property type="term" value="F:single-stranded DNA binding"/>
    <property type="evidence" value="ECO:0007669"/>
    <property type="project" value="InterPro"/>
</dbReference>
<accession>D6SB16</accession>
<keyword evidence="3" id="KW-0227">DNA damage</keyword>
<reference evidence="9" key="1">
    <citation type="submission" date="2010-05" db="EMBL/GenBank/DDBJ databases">
        <authorList>
            <person name="Muzny D."/>
            <person name="Qin X."/>
            <person name="Buhay C."/>
            <person name="Dugan-Rocha S."/>
            <person name="Ding Y."/>
            <person name="Chen G."/>
            <person name="Hawes A."/>
            <person name="Holder M."/>
            <person name="Jhangiani S."/>
            <person name="Johnson A."/>
            <person name="Khan Z."/>
            <person name="Li Z."/>
            <person name="Liu W."/>
            <person name="Liu X."/>
            <person name="Perez L."/>
            <person name="Shen H."/>
            <person name="Wang Q."/>
            <person name="Watt J."/>
            <person name="Xi L."/>
            <person name="Xin Y."/>
            <person name="Zhou J."/>
            <person name="Deng J."/>
            <person name="Jiang H."/>
            <person name="Liu Y."/>
            <person name="Qu J."/>
            <person name="Song X.-Z."/>
            <person name="Zhang L."/>
            <person name="Villasana D."/>
            <person name="Johnson A."/>
            <person name="Liu J."/>
            <person name="Liyanage D."/>
            <person name="Lorensuhewa L."/>
            <person name="Robinson T."/>
            <person name="Song A."/>
            <person name="Song B.-B."/>
            <person name="Dinh H."/>
            <person name="Thornton R."/>
            <person name="Coyle M."/>
            <person name="Francisco L."/>
            <person name="Jackson L."/>
            <person name="Javaid M."/>
            <person name="Korchina V."/>
            <person name="Kovar C."/>
            <person name="Mata R."/>
            <person name="Mathew T."/>
            <person name="Ngo R."/>
            <person name="Nguyen L."/>
            <person name="Nguyen N."/>
            <person name="Okwuonu G."/>
            <person name="Ongeri F."/>
            <person name="Pham C."/>
            <person name="Simmons D."/>
            <person name="Wilczek-Boney K."/>
            <person name="Hale W."/>
            <person name="Jakkamsetti A."/>
            <person name="Pham P."/>
            <person name="Ruth R."/>
            <person name="San Lucas F."/>
            <person name="Warren J."/>
            <person name="Zhang J."/>
            <person name="Zhao Z."/>
            <person name="Zhou C."/>
            <person name="Zhu D."/>
            <person name="Lee S."/>
            <person name="Bess C."/>
            <person name="Blankenburg K."/>
            <person name="Forbes L."/>
            <person name="Fu Q."/>
            <person name="Gubbala S."/>
            <person name="Hirani K."/>
            <person name="Jayaseelan J.C."/>
            <person name="Lara F."/>
            <person name="Munidasa M."/>
            <person name="Palculict T."/>
            <person name="Patil S."/>
            <person name="Pu L.-L."/>
            <person name="Saada N."/>
            <person name="Tang L."/>
            <person name="Weissenberger G."/>
            <person name="Zhu Y."/>
            <person name="Hemphill L."/>
            <person name="Shang Y."/>
            <person name="Youmans B."/>
            <person name="Ayvaz T."/>
            <person name="Ross M."/>
            <person name="Santibanez J."/>
            <person name="Aqrawi P."/>
            <person name="Gross S."/>
            <person name="Joshi V."/>
            <person name="Fowler G."/>
            <person name="Nazareth L."/>
            <person name="Reid J."/>
            <person name="Worley K."/>
            <person name="Petrosino J."/>
            <person name="Highlander S."/>
            <person name="Gibbs R."/>
        </authorList>
    </citation>
    <scope>NUCLEOTIDE SEQUENCE [LARGE SCALE GENOMIC DNA]</scope>
    <source>
        <strain evidence="9">ATCC 53516</strain>
    </source>
</reference>
<dbReference type="EMBL" id="ACHM02000003">
    <property type="protein sequence ID" value="EFH92666.1"/>
    <property type="molecule type" value="Genomic_DNA"/>
</dbReference>
<protein>
    <recommendedName>
        <fullName evidence="8">Abasic site processing protein</fullName>
        <ecNumber evidence="8">3.4.-.-</ecNumber>
    </recommendedName>
</protein>
<evidence type="ECO:0000256" key="7">
    <source>
        <dbReference type="ARBA" id="ARBA00023239"/>
    </source>
</evidence>
<dbReference type="GO" id="GO:0008233">
    <property type="term" value="F:peptidase activity"/>
    <property type="evidence" value="ECO:0007669"/>
    <property type="project" value="UniProtKB-KW"/>
</dbReference>
<dbReference type="InterPro" id="IPR036590">
    <property type="entry name" value="SRAP-like"/>
</dbReference>
<dbReference type="AlphaFoldDB" id="D6SB16"/>
<dbReference type="STRING" id="525282.HMPREF0391_11638"/>
<sequence>MIYLCSRFELNISKLDLLKRYNKKQITKFNPKTEVFPGQQILTLCDDFDYMRWGIDVDFMKKSIINSRIEKIYTSKFFKEDFEYRRCLIPATAFFEWNQKNKDKYRLTFTNQKIFSIAGIFREYKSQETSIRHVSMLTTEAKGSISDIHTRMPIILPQSFEQTYLYGENSKEIHEFLLTNFIDLDMENLSDSQLTFL</sequence>
<evidence type="ECO:0000313" key="9">
    <source>
        <dbReference type="EMBL" id="EFH92666.1"/>
    </source>
</evidence>
<proteinExistence type="inferred from homology"/>
<keyword evidence="7" id="KW-0456">Lyase</keyword>
<evidence type="ECO:0000256" key="6">
    <source>
        <dbReference type="ARBA" id="ARBA00023125"/>
    </source>
</evidence>
<comment type="similarity">
    <text evidence="1 8">Belongs to the SOS response-associated peptidase family.</text>
</comment>
<dbReference type="eggNOG" id="COG2135">
    <property type="taxonomic scope" value="Bacteria"/>
</dbReference>
<keyword evidence="2 8" id="KW-0645">Protease</keyword>
<keyword evidence="6" id="KW-0238">DNA-binding</keyword>
<dbReference type="Proteomes" id="UP000004063">
    <property type="component" value="Chromosome"/>
</dbReference>
<dbReference type="GO" id="GO:0006508">
    <property type="term" value="P:proteolysis"/>
    <property type="evidence" value="ECO:0007669"/>
    <property type="project" value="UniProtKB-KW"/>
</dbReference>
<organism evidence="9">
    <name type="scientific">Finegoldia magna ATCC 53516</name>
    <dbReference type="NCBI Taxonomy" id="525282"/>
    <lineage>
        <taxon>Bacteria</taxon>
        <taxon>Bacillati</taxon>
        <taxon>Bacillota</taxon>
        <taxon>Tissierellia</taxon>
        <taxon>Tissierellales</taxon>
        <taxon>Peptoniphilaceae</taxon>
        <taxon>Finegoldia</taxon>
    </lineage>
</organism>
<dbReference type="RefSeq" id="WP_002836585.1">
    <property type="nucleotide sequence ID" value="NZ_CM000955.1"/>
</dbReference>
<dbReference type="Pfam" id="PF02586">
    <property type="entry name" value="SRAP"/>
    <property type="match status" value="1"/>
</dbReference>
<dbReference type="EC" id="3.4.-.-" evidence="8"/>
<dbReference type="Gene3D" id="3.90.1680.10">
    <property type="entry name" value="SOS response associated peptidase-like"/>
    <property type="match status" value="1"/>
</dbReference>
<gene>
    <name evidence="9" type="ORF">HMPREF0391_11638</name>
</gene>
<dbReference type="SUPFAM" id="SSF143081">
    <property type="entry name" value="BB1717-like"/>
    <property type="match status" value="1"/>
</dbReference>
<dbReference type="GO" id="GO:0016829">
    <property type="term" value="F:lyase activity"/>
    <property type="evidence" value="ECO:0007669"/>
    <property type="project" value="UniProtKB-KW"/>
</dbReference>
<dbReference type="HOGENOM" id="CLU_035990_6_3_9"/>
<keyword evidence="4 8" id="KW-0378">Hydrolase</keyword>